<reference evidence="1 2" key="1">
    <citation type="submission" date="2018-04" db="EMBL/GenBank/DDBJ databases">
        <title>Genomic Encyclopedia of Archaeal and Bacterial Type Strains, Phase II (KMG-II): from individual species to whole genera.</title>
        <authorList>
            <person name="Goeker M."/>
        </authorList>
    </citation>
    <scope>NUCLEOTIDE SEQUENCE [LARGE SCALE GENOMIC DNA]</scope>
    <source>
        <strain evidence="1 2">DSM 45169</strain>
    </source>
</reference>
<evidence type="ECO:0000313" key="2">
    <source>
        <dbReference type="Proteomes" id="UP000241639"/>
    </source>
</evidence>
<dbReference type="Pfam" id="PF07070">
    <property type="entry name" value="Spo0M"/>
    <property type="match status" value="1"/>
</dbReference>
<dbReference type="AlphaFoldDB" id="A0A2T4Z3G5"/>
<keyword evidence="2" id="KW-1185">Reference proteome</keyword>
<protein>
    <submittedName>
        <fullName evidence="1">Sporulation-control protein</fullName>
    </submittedName>
</protein>
<comment type="caution">
    <text evidence="1">The sequence shown here is derived from an EMBL/GenBank/DDBJ whole genome shotgun (WGS) entry which is preliminary data.</text>
</comment>
<dbReference type="RefSeq" id="WP_170105527.1">
    <property type="nucleotide sequence ID" value="NZ_PZZP01000002.1"/>
</dbReference>
<gene>
    <name evidence="1" type="ORF">C8J48_2745</name>
</gene>
<dbReference type="EMBL" id="PZZP01000002">
    <property type="protein sequence ID" value="PTM56423.1"/>
    <property type="molecule type" value="Genomic_DNA"/>
</dbReference>
<proteinExistence type="predicted"/>
<dbReference type="PANTHER" id="PTHR40053">
    <property type="entry name" value="SPORULATION-CONTROL PROTEIN SPO0M"/>
    <property type="match status" value="1"/>
</dbReference>
<dbReference type="Proteomes" id="UP000241639">
    <property type="component" value="Unassembled WGS sequence"/>
</dbReference>
<name>A0A2T4Z3G5_9BACL</name>
<dbReference type="InterPro" id="IPR009776">
    <property type="entry name" value="Spore_0_M"/>
</dbReference>
<dbReference type="PANTHER" id="PTHR40053:SF1">
    <property type="entry name" value="SPORULATION-CONTROL PROTEIN SPO0M"/>
    <property type="match status" value="1"/>
</dbReference>
<accession>A0A2T4Z3G5</accession>
<sequence length="258" mass="29466">MSSFAHLFARVGIGSASVDTRLEKSSYEQGECVRGEVVISGGKVAQEIEGIDLYLIVTERTEEGTKHHQWAKFRLTEPLQIESGEIKNIPFTFQMPLDTPVSGGAFRTYLQTGLDVDSAVDPQDRDHIEVRFHRKNLAVYHALLHLGFREVKDDGEEAWKYGINRRLRVQEIEFRPGQQFRGTLDELEMTFTEEDGKPVALLLVDRRARNLMGIIEEQLGVDDRLIRFAVKEEEAVQAENPPTSLTQRLWEKIREQTG</sequence>
<organism evidence="1 2">
    <name type="scientific">Desmospora activa DSM 45169</name>
    <dbReference type="NCBI Taxonomy" id="1121389"/>
    <lineage>
        <taxon>Bacteria</taxon>
        <taxon>Bacillati</taxon>
        <taxon>Bacillota</taxon>
        <taxon>Bacilli</taxon>
        <taxon>Bacillales</taxon>
        <taxon>Thermoactinomycetaceae</taxon>
        <taxon>Desmospora</taxon>
    </lineage>
</organism>
<evidence type="ECO:0000313" key="1">
    <source>
        <dbReference type="EMBL" id="PTM56423.1"/>
    </source>
</evidence>